<keyword evidence="1" id="KW-0067">ATP-binding</keyword>
<sequence>MYQALPPKKSYIQYARLSARQREVYEAVLAGGRSAERNTVMQLAARDVLAPLPLCATRRRQTVAWPRTADARGSRRARGGDTAAQPVAGGAVYAWAQDPEVPFSQFTTMLYIIEDWAVEMKGWLIRRIGGSTPPRPDERLPELRSFSLSAGSSDLGVNGHGHLQCSGLDPPGAALRAPGWTDEAKPVLNSRLIGAHTIAEAIMHKATEKRQLSRKVGLYLLPSQSS</sequence>
<keyword evidence="2" id="KW-1185">Reference proteome</keyword>
<comment type="caution">
    <text evidence="1">The sequence shown here is derived from an EMBL/GenBank/DDBJ whole genome shotgun (WGS) entry which is preliminary data.</text>
</comment>
<dbReference type="AlphaFoldDB" id="A0A8H6TZ08"/>
<keyword evidence="1" id="KW-0547">Nucleotide-binding</keyword>
<dbReference type="Proteomes" id="UP000620124">
    <property type="component" value="Unassembled WGS sequence"/>
</dbReference>
<accession>A0A8H6TZ08</accession>
<keyword evidence="1" id="KW-0378">Hydrolase</keyword>
<organism evidence="1 2">
    <name type="scientific">Mycena venus</name>
    <dbReference type="NCBI Taxonomy" id="2733690"/>
    <lineage>
        <taxon>Eukaryota</taxon>
        <taxon>Fungi</taxon>
        <taxon>Dikarya</taxon>
        <taxon>Basidiomycota</taxon>
        <taxon>Agaricomycotina</taxon>
        <taxon>Agaricomycetes</taxon>
        <taxon>Agaricomycetidae</taxon>
        <taxon>Agaricales</taxon>
        <taxon>Marasmiineae</taxon>
        <taxon>Mycenaceae</taxon>
        <taxon>Mycena</taxon>
    </lineage>
</organism>
<dbReference type="OrthoDB" id="5857104at2759"/>
<protein>
    <submittedName>
        <fullName evidence="1">Snf2 family helicase atpase</fullName>
    </submittedName>
</protein>
<dbReference type="EMBL" id="JACAZI010000070">
    <property type="protein sequence ID" value="KAF7324295.1"/>
    <property type="molecule type" value="Genomic_DNA"/>
</dbReference>
<evidence type="ECO:0000313" key="1">
    <source>
        <dbReference type="EMBL" id="KAF7324295.1"/>
    </source>
</evidence>
<name>A0A8H6TZ08_9AGAR</name>
<proteinExistence type="predicted"/>
<gene>
    <name evidence="1" type="ORF">MVEN_02651000</name>
</gene>
<reference evidence="1" key="1">
    <citation type="submission" date="2020-05" db="EMBL/GenBank/DDBJ databases">
        <title>Mycena genomes resolve the evolution of fungal bioluminescence.</title>
        <authorList>
            <person name="Tsai I.J."/>
        </authorList>
    </citation>
    <scope>NUCLEOTIDE SEQUENCE</scope>
    <source>
        <strain evidence="1">CCC161011</strain>
    </source>
</reference>
<keyword evidence="1" id="KW-0347">Helicase</keyword>
<evidence type="ECO:0000313" key="2">
    <source>
        <dbReference type="Proteomes" id="UP000620124"/>
    </source>
</evidence>
<dbReference type="GO" id="GO:0004386">
    <property type="term" value="F:helicase activity"/>
    <property type="evidence" value="ECO:0007669"/>
    <property type="project" value="UniProtKB-KW"/>
</dbReference>